<keyword evidence="2" id="KW-1185">Reference proteome</keyword>
<dbReference type="AlphaFoldDB" id="W4LKA7"/>
<proteinExistence type="predicted"/>
<reference evidence="1 2" key="1">
    <citation type="journal article" date="2014" name="Nature">
        <title>An environmental bacterial taxon with a large and distinct metabolic repertoire.</title>
        <authorList>
            <person name="Wilson M.C."/>
            <person name="Mori T."/>
            <person name="Ruckert C."/>
            <person name="Uria A.R."/>
            <person name="Helf M.J."/>
            <person name="Takada K."/>
            <person name="Gernert C."/>
            <person name="Steffens U.A."/>
            <person name="Heycke N."/>
            <person name="Schmitt S."/>
            <person name="Rinke C."/>
            <person name="Helfrich E.J."/>
            <person name="Brachmann A.O."/>
            <person name="Gurgui C."/>
            <person name="Wakimoto T."/>
            <person name="Kracht M."/>
            <person name="Crusemann M."/>
            <person name="Hentschel U."/>
            <person name="Abe I."/>
            <person name="Matsunaga S."/>
            <person name="Kalinowski J."/>
            <person name="Takeyama H."/>
            <person name="Piel J."/>
        </authorList>
    </citation>
    <scope>NUCLEOTIDE SEQUENCE [LARGE SCALE GENOMIC DNA]</scope>
    <source>
        <strain evidence="2">TSY2</strain>
    </source>
</reference>
<comment type="caution">
    <text evidence="1">The sequence shown here is derived from an EMBL/GenBank/DDBJ whole genome shotgun (WGS) entry which is preliminary data.</text>
</comment>
<sequence length="83" mass="9635">MTKEQERLANQFDRRVKRIGGTNAYLVGQMADPMPTFKRLMDISTQDEINELCRKRMGLRRYAKVLERLAEGIARDQLKVPPA</sequence>
<protein>
    <submittedName>
        <fullName evidence="1">Uncharacterized protein</fullName>
    </submittedName>
</protein>
<dbReference type="HOGENOM" id="CLU_188524_0_0_7"/>
<organism evidence="1 2">
    <name type="scientific">Candidatus Entotheonella gemina</name>
    <dbReference type="NCBI Taxonomy" id="1429439"/>
    <lineage>
        <taxon>Bacteria</taxon>
        <taxon>Pseudomonadati</taxon>
        <taxon>Nitrospinota/Tectimicrobiota group</taxon>
        <taxon>Candidatus Tectimicrobiota</taxon>
        <taxon>Candidatus Entotheonellia</taxon>
        <taxon>Candidatus Entotheonellales</taxon>
        <taxon>Candidatus Entotheonellaceae</taxon>
        <taxon>Candidatus Entotheonella</taxon>
    </lineage>
</organism>
<accession>W4LKA7</accession>
<name>W4LKA7_9BACT</name>
<evidence type="ECO:0000313" key="2">
    <source>
        <dbReference type="Proteomes" id="UP000019140"/>
    </source>
</evidence>
<dbReference type="EMBL" id="AZHX01001935">
    <property type="protein sequence ID" value="ETW98538.1"/>
    <property type="molecule type" value="Genomic_DNA"/>
</dbReference>
<dbReference type="Proteomes" id="UP000019140">
    <property type="component" value="Unassembled WGS sequence"/>
</dbReference>
<gene>
    <name evidence="1" type="ORF">ETSY2_42645</name>
</gene>
<evidence type="ECO:0000313" key="1">
    <source>
        <dbReference type="EMBL" id="ETW98538.1"/>
    </source>
</evidence>